<evidence type="ECO:0000256" key="3">
    <source>
        <dbReference type="ARBA" id="ARBA00022448"/>
    </source>
</evidence>
<accession>A0A9N7JPK8</accession>
<organism evidence="9 11">
    <name type="scientific">Clostridium septicum</name>
    <dbReference type="NCBI Taxonomy" id="1504"/>
    <lineage>
        <taxon>Bacteria</taxon>
        <taxon>Bacillati</taxon>
        <taxon>Bacillota</taxon>
        <taxon>Clostridia</taxon>
        <taxon>Eubacteriales</taxon>
        <taxon>Clostridiaceae</taxon>
        <taxon>Clostridium</taxon>
    </lineage>
</organism>
<dbReference type="GeneID" id="303561860"/>
<feature type="transmembrane region" description="Helical" evidence="7">
    <location>
        <begin position="81"/>
        <end position="98"/>
    </location>
</feature>
<name>A0A9N7JPK8_CLOSE</name>
<dbReference type="GO" id="GO:0015086">
    <property type="term" value="F:cadmium ion transmembrane transporter activity"/>
    <property type="evidence" value="ECO:0007669"/>
    <property type="project" value="TreeGrafter"/>
</dbReference>
<dbReference type="NCBIfam" id="TIGR01297">
    <property type="entry name" value="CDF"/>
    <property type="match status" value="1"/>
</dbReference>
<dbReference type="EMBL" id="CP099799">
    <property type="protein sequence ID" value="USS02109.1"/>
    <property type="molecule type" value="Genomic_DNA"/>
</dbReference>
<protein>
    <submittedName>
        <fullName evidence="10">Cation diffusion facilitator family transporter</fullName>
    </submittedName>
    <submittedName>
        <fullName evidence="9">Cation transporter</fullName>
    </submittedName>
</protein>
<dbReference type="EMBL" id="CP023671">
    <property type="protein sequence ID" value="AYE35512.1"/>
    <property type="molecule type" value="Genomic_DNA"/>
</dbReference>
<feature type="transmembrane region" description="Helical" evidence="7">
    <location>
        <begin position="144"/>
        <end position="162"/>
    </location>
</feature>
<evidence type="ECO:0000313" key="12">
    <source>
        <dbReference type="Proteomes" id="UP001055437"/>
    </source>
</evidence>
<dbReference type="KEGG" id="csep:CP523_14320"/>
<dbReference type="InterPro" id="IPR002524">
    <property type="entry name" value="Cation_efflux"/>
</dbReference>
<evidence type="ECO:0000256" key="5">
    <source>
        <dbReference type="ARBA" id="ARBA00022989"/>
    </source>
</evidence>
<dbReference type="InterPro" id="IPR058533">
    <property type="entry name" value="Cation_efflux_TM"/>
</dbReference>
<dbReference type="GO" id="GO:0005886">
    <property type="term" value="C:plasma membrane"/>
    <property type="evidence" value="ECO:0007669"/>
    <property type="project" value="TreeGrafter"/>
</dbReference>
<keyword evidence="3" id="KW-0813">Transport</keyword>
<keyword evidence="12" id="KW-1185">Reference proteome</keyword>
<comment type="subcellular location">
    <subcellularLocation>
        <location evidence="1">Membrane</location>
        <topology evidence="1">Multi-pass membrane protein</topology>
    </subcellularLocation>
</comment>
<feature type="transmembrane region" description="Helical" evidence="7">
    <location>
        <begin position="118"/>
        <end position="138"/>
    </location>
</feature>
<dbReference type="AlphaFoldDB" id="A0A9N7JPK8"/>
<dbReference type="RefSeq" id="WP_066676780.1">
    <property type="nucleotide sequence ID" value="NZ_CABMIZ010000019.1"/>
</dbReference>
<evidence type="ECO:0000256" key="7">
    <source>
        <dbReference type="SAM" id="Phobius"/>
    </source>
</evidence>
<evidence type="ECO:0000259" key="8">
    <source>
        <dbReference type="Pfam" id="PF01545"/>
    </source>
</evidence>
<evidence type="ECO:0000256" key="4">
    <source>
        <dbReference type="ARBA" id="ARBA00022692"/>
    </source>
</evidence>
<dbReference type="InterPro" id="IPR050291">
    <property type="entry name" value="CDF_Transporter"/>
</dbReference>
<dbReference type="Proteomes" id="UP000280586">
    <property type="component" value="Chromosome"/>
</dbReference>
<comment type="similarity">
    <text evidence="2">Belongs to the cation diffusion facilitator (CDF) transporter (TC 2.A.4) family.</text>
</comment>
<evidence type="ECO:0000256" key="1">
    <source>
        <dbReference type="ARBA" id="ARBA00004141"/>
    </source>
</evidence>
<evidence type="ECO:0000313" key="10">
    <source>
        <dbReference type="EMBL" id="USS02109.1"/>
    </source>
</evidence>
<feature type="transmembrane region" description="Helical" evidence="7">
    <location>
        <begin position="39"/>
        <end position="61"/>
    </location>
</feature>
<dbReference type="Proteomes" id="UP001055437">
    <property type="component" value="Chromosome"/>
</dbReference>
<dbReference type="PANTHER" id="PTHR43840:SF15">
    <property type="entry name" value="MITOCHONDRIAL METAL TRANSPORTER 1-RELATED"/>
    <property type="match status" value="1"/>
</dbReference>
<feature type="transmembrane region" description="Helical" evidence="7">
    <location>
        <begin position="6"/>
        <end position="27"/>
    </location>
</feature>
<proteinExistence type="inferred from homology"/>
<dbReference type="OrthoDB" id="2388015at2"/>
<dbReference type="PANTHER" id="PTHR43840">
    <property type="entry name" value="MITOCHONDRIAL METAL TRANSPORTER 1-RELATED"/>
    <property type="match status" value="1"/>
</dbReference>
<gene>
    <name evidence="9" type="ORF">CP523_14320</name>
    <name evidence="10" type="ORF">NH397_06720</name>
</gene>
<evidence type="ECO:0000256" key="6">
    <source>
        <dbReference type="ARBA" id="ARBA00023136"/>
    </source>
</evidence>
<dbReference type="InterPro" id="IPR027469">
    <property type="entry name" value="Cation_efflux_TMD_sf"/>
</dbReference>
<dbReference type="SUPFAM" id="SSF161111">
    <property type="entry name" value="Cation efflux protein transmembrane domain-like"/>
    <property type="match status" value="1"/>
</dbReference>
<dbReference type="GO" id="GO:0015093">
    <property type="term" value="F:ferrous iron transmembrane transporter activity"/>
    <property type="evidence" value="ECO:0007669"/>
    <property type="project" value="TreeGrafter"/>
</dbReference>
<keyword evidence="4 7" id="KW-0812">Transmembrane</keyword>
<reference evidence="10" key="2">
    <citation type="submission" date="2022-06" db="EMBL/GenBank/DDBJ databases">
        <authorList>
            <person name="Holder M.E."/>
            <person name="Ajami N.J."/>
            <person name="Petrosino J.F."/>
        </authorList>
    </citation>
    <scope>NUCLEOTIDE SEQUENCE</scope>
    <source>
        <strain evidence="10">RMA 8861</strain>
    </source>
</reference>
<dbReference type="Gene3D" id="1.20.1510.10">
    <property type="entry name" value="Cation efflux protein transmembrane domain"/>
    <property type="match status" value="1"/>
</dbReference>
<keyword evidence="6 7" id="KW-0472">Membrane</keyword>
<evidence type="ECO:0000256" key="2">
    <source>
        <dbReference type="ARBA" id="ARBA00008114"/>
    </source>
</evidence>
<sequence length="270" mass="30242">MIMFDGIYSFISVILSLAALVVCNIIKEKDNKDFPFGKYILEPLVICINSIVLIIMCLYSLYEAYNALISGGNPINAGSAIMYSIISVVGCGLFYLLIKKVENESNSELIKTQSMQWLMDGILSAAVLIGFIIAIIILKTPMASLANYIDPLMVMVTSIFFLKAPIKILKSSFKEIIGARIPEEISVEVEKQVQVIKKEYNFIQAVTKVLKIGRSVKIEINFILNDENNNISLEEMNSIKTKLYSDIDSENYFKDMKVLFSTNKTVVKVA</sequence>
<evidence type="ECO:0000313" key="11">
    <source>
        <dbReference type="Proteomes" id="UP000280586"/>
    </source>
</evidence>
<keyword evidence="5 7" id="KW-1133">Transmembrane helix</keyword>
<dbReference type="GO" id="GO:0006882">
    <property type="term" value="P:intracellular zinc ion homeostasis"/>
    <property type="evidence" value="ECO:0007669"/>
    <property type="project" value="TreeGrafter"/>
</dbReference>
<reference evidence="9 11" key="1">
    <citation type="submission" date="2017-09" db="EMBL/GenBank/DDBJ databases">
        <authorList>
            <person name="Thomas P."/>
            <person name="Seyboldt C."/>
        </authorList>
    </citation>
    <scope>NUCLEOTIDE SEQUENCE [LARGE SCALE GENOMIC DNA]</scope>
    <source>
        <strain evidence="9 11">DSM 7534</strain>
    </source>
</reference>
<dbReference type="Pfam" id="PF01545">
    <property type="entry name" value="Cation_efflux"/>
    <property type="match status" value="1"/>
</dbReference>
<feature type="domain" description="Cation efflux protein transmembrane" evidence="8">
    <location>
        <begin position="2"/>
        <end position="176"/>
    </location>
</feature>
<evidence type="ECO:0000313" key="9">
    <source>
        <dbReference type="EMBL" id="AYE35512.1"/>
    </source>
</evidence>
<dbReference type="GO" id="GO:0015341">
    <property type="term" value="F:zinc efflux antiporter activity"/>
    <property type="evidence" value="ECO:0007669"/>
    <property type="project" value="TreeGrafter"/>
</dbReference>